<keyword evidence="4 11" id="KW-0396">Initiation factor</keyword>
<comment type="subcellular location">
    <subcellularLocation>
        <location evidence="1">Cytoplasm</location>
        <location evidence="1">Cytosol</location>
    </subcellularLocation>
</comment>
<dbReference type="PANTHER" id="PTHR45859">
    <property type="entry name" value="TRANSLATION INITIATION FACTOR EIF-2B SUBUNIT BETA"/>
    <property type="match status" value="1"/>
</dbReference>
<protein>
    <recommendedName>
        <fullName evidence="6">Translation initiation factor eIF2B subunit beta</fullName>
    </recommendedName>
    <alternativeName>
        <fullName evidence="7">eIF2B GDP-GTP exchange factor subunit beta</fullName>
    </alternativeName>
</protein>
<dbReference type="GO" id="GO:0003743">
    <property type="term" value="F:translation initiation factor activity"/>
    <property type="evidence" value="ECO:0007669"/>
    <property type="project" value="UniProtKB-KW"/>
</dbReference>
<keyword evidence="5" id="KW-0648">Protein biosynthesis</keyword>
<dbReference type="GO" id="GO:0005829">
    <property type="term" value="C:cytosol"/>
    <property type="evidence" value="ECO:0007669"/>
    <property type="project" value="UniProtKB-SubCell"/>
</dbReference>
<dbReference type="EMBL" id="JBJKFK010001670">
    <property type="protein sequence ID" value="KAL3312508.1"/>
    <property type="molecule type" value="Genomic_DNA"/>
</dbReference>
<keyword evidence="12" id="KW-1185">Reference proteome</keyword>
<evidence type="ECO:0000256" key="6">
    <source>
        <dbReference type="ARBA" id="ARBA00044122"/>
    </source>
</evidence>
<comment type="subunit">
    <text evidence="8">Component of the translation initiation factor 2B (eIF2B) complex which is a heterodecamer of two sets of five different subunits: alpha, beta, gamma, delta and epsilon. Subunits alpha, beta and delta comprise a regulatory subcomplex and subunits epsilon and gamma comprise a catalytic subcomplex. Within the complex, the hexameric regulatory complex resides at the center, with the two heterodimeric catalytic subcomplexes bound on opposite sides.</text>
</comment>
<keyword evidence="3" id="KW-0963">Cytoplasm</keyword>
<gene>
    <name evidence="11" type="primary">EIF2B2</name>
    <name evidence="11" type="ORF">Ciccas_008898</name>
</gene>
<evidence type="ECO:0000256" key="2">
    <source>
        <dbReference type="ARBA" id="ARBA00007251"/>
    </source>
</evidence>
<dbReference type="Proteomes" id="UP001626550">
    <property type="component" value="Unassembled WGS sequence"/>
</dbReference>
<evidence type="ECO:0000256" key="10">
    <source>
        <dbReference type="SAM" id="MobiDB-lite"/>
    </source>
</evidence>
<comment type="similarity">
    <text evidence="2 9">Belongs to the eIF-2B alpha/beta/delta subunits family.</text>
</comment>
<name>A0ABD2PZI7_9PLAT</name>
<evidence type="ECO:0000313" key="12">
    <source>
        <dbReference type="Proteomes" id="UP001626550"/>
    </source>
</evidence>
<accession>A0ABD2PZI7</accession>
<dbReference type="Gene3D" id="3.40.50.10470">
    <property type="entry name" value="Translation initiation factor eif-2b, domain 2"/>
    <property type="match status" value="1"/>
</dbReference>
<dbReference type="SUPFAM" id="SSF100950">
    <property type="entry name" value="NagB/RpiA/CoA transferase-like"/>
    <property type="match status" value="1"/>
</dbReference>
<reference evidence="11 12" key="1">
    <citation type="submission" date="2024-11" db="EMBL/GenBank/DDBJ databases">
        <title>Adaptive evolution of stress response genes in parasites aligns with host niche diversity.</title>
        <authorList>
            <person name="Hahn C."/>
            <person name="Resl P."/>
        </authorList>
    </citation>
    <scope>NUCLEOTIDE SEQUENCE [LARGE SCALE GENOMIC DNA]</scope>
    <source>
        <strain evidence="11">EGGRZ-B1_66</strain>
        <tissue evidence="11">Body</tissue>
    </source>
</reference>
<evidence type="ECO:0000256" key="7">
    <source>
        <dbReference type="ARBA" id="ARBA00044228"/>
    </source>
</evidence>
<evidence type="ECO:0000256" key="3">
    <source>
        <dbReference type="ARBA" id="ARBA00022490"/>
    </source>
</evidence>
<dbReference type="Pfam" id="PF01008">
    <property type="entry name" value="IF-2B"/>
    <property type="match status" value="1"/>
</dbReference>
<dbReference type="InterPro" id="IPR051855">
    <property type="entry name" value="eIF2B_beta_subunit"/>
</dbReference>
<organism evidence="11 12">
    <name type="scientific">Cichlidogyrus casuarinus</name>
    <dbReference type="NCBI Taxonomy" id="1844966"/>
    <lineage>
        <taxon>Eukaryota</taxon>
        <taxon>Metazoa</taxon>
        <taxon>Spiralia</taxon>
        <taxon>Lophotrochozoa</taxon>
        <taxon>Platyhelminthes</taxon>
        <taxon>Monogenea</taxon>
        <taxon>Monopisthocotylea</taxon>
        <taxon>Dactylogyridea</taxon>
        <taxon>Ancyrocephalidae</taxon>
        <taxon>Cichlidogyrus</taxon>
    </lineage>
</organism>
<dbReference type="InterPro" id="IPR042529">
    <property type="entry name" value="IF_2B-like_C"/>
</dbReference>
<evidence type="ECO:0000256" key="1">
    <source>
        <dbReference type="ARBA" id="ARBA00004514"/>
    </source>
</evidence>
<dbReference type="PANTHER" id="PTHR45859:SF1">
    <property type="entry name" value="TRANSLATION INITIATION FACTOR EIF-2B SUBUNIT BETA"/>
    <property type="match status" value="1"/>
</dbReference>
<proteinExistence type="inferred from homology"/>
<feature type="region of interest" description="Disordered" evidence="10">
    <location>
        <begin position="269"/>
        <end position="291"/>
    </location>
</feature>
<dbReference type="AlphaFoldDB" id="A0ABD2PZI7"/>
<evidence type="ECO:0000256" key="5">
    <source>
        <dbReference type="ARBA" id="ARBA00022917"/>
    </source>
</evidence>
<evidence type="ECO:0000256" key="9">
    <source>
        <dbReference type="RuleBase" id="RU003814"/>
    </source>
</evidence>
<feature type="compositionally biased region" description="Basic and acidic residues" evidence="10">
    <location>
        <begin position="282"/>
        <end position="291"/>
    </location>
</feature>
<comment type="caution">
    <text evidence="11">The sequence shown here is derived from an EMBL/GenBank/DDBJ whole genome shotgun (WGS) entry which is preliminary data.</text>
</comment>
<sequence>MAPVVSSVFSYLNDKLTLPSTHRELINLINDKGCILTNCSELETPALNVTLRILKIIREEALKVLNGPQADFEENLTNRLFSVGEIKYWQVTRESVFESILAAIDELKRELRSSSESISALATNLVHSDELLLTVGYSKSVLKFLSTAKSVHAFTVIVTESFPNNEGHHMAQELSKLGIATILVPDSHVFALMPRVNRVIVSCDAVYPDGSLRAITGTHSCLLAAKRFSVPSYVCLSPHKLSPINKHSYLSKFDAPSSEPDLEKLTIKDEKPSKKNKKGKKKEVVESKVEEPKVALNPTQPVLETCPDYQHPDRKILPLEPITHSDLVRVWAPKFEYIPPGQTNLFLTSTGAHPPSYLYALFREFFHPNDVTNALNWI</sequence>
<evidence type="ECO:0000256" key="8">
    <source>
        <dbReference type="ARBA" id="ARBA00046432"/>
    </source>
</evidence>
<evidence type="ECO:0000256" key="4">
    <source>
        <dbReference type="ARBA" id="ARBA00022540"/>
    </source>
</evidence>
<dbReference type="InterPro" id="IPR000649">
    <property type="entry name" value="IF-2B-related"/>
</dbReference>
<dbReference type="InterPro" id="IPR037171">
    <property type="entry name" value="NagB/RpiA_transferase-like"/>
</dbReference>
<evidence type="ECO:0000313" key="11">
    <source>
        <dbReference type="EMBL" id="KAL3312508.1"/>
    </source>
</evidence>